<dbReference type="PANTHER" id="PTHR48267">
    <property type="entry name" value="CUPREDOXIN SUPERFAMILY PROTEIN"/>
    <property type="match status" value="1"/>
</dbReference>
<sequence length="575" mass="64004">MRLLKWRPSKLGTIARRNRQEIIAAGLTRRELIKMGLVSASGYLVSKGGLSAWASGGLSTLASPPTAPFTEELVVPQVAQPTLLTPAPAEVPIAGEVARGNHLFWNSLPPQKAYELVAQAIQHRFHAQLPLNTAWGWGGTVPGPTFHARYGEPITVRMRNGLPAIAQHTGFGRPEVATHLHNLHNASASDGFPADFYATGLFKDHHYLNTYAGFTLPEFAPLGDPREALGTLWYHDHRVDFTAQNTYRGLSGFYLLFDALDSGDERDPNPLALRLPSGEFDVPLQIVDRVFDQDGQLLFDLFNLDGIIGDKFIVNGKIQPCFRVARRKYRFRLLNSGPSRFYEFFLSNGASFTHIANDGNLFPAPVDVQSVRLAVAERVDVVIDFSNYALGDKIYLENRLEQVDGRGPTGNILPPGQGNMVLEFRVDRDAPDPSRVPATLRELPPADPSAAAVTRVWDFGRSQGAWTVNNAFFDANVIRARPRQDSAEIWVLRNTSGGWSHPIHIHFEEFQVITLDGAPPTTRNAGRKDVLELGRANGSEARIFLRFRDMKGRYVMHCHNTVHEDHAMMIRWDIV</sequence>
<name>A0ABZ2LFQ9_9BACT</name>
<gene>
    <name evidence="4" type="ORF">LVJ94_21325</name>
</gene>
<dbReference type="Proteomes" id="UP001374803">
    <property type="component" value="Chromosome"/>
</dbReference>
<evidence type="ECO:0000256" key="1">
    <source>
        <dbReference type="ARBA" id="ARBA00022723"/>
    </source>
</evidence>
<keyword evidence="1" id="KW-0479">Metal-binding</keyword>
<proteinExistence type="predicted"/>
<evidence type="ECO:0000313" key="5">
    <source>
        <dbReference type="Proteomes" id="UP001374803"/>
    </source>
</evidence>
<dbReference type="InterPro" id="IPR002355">
    <property type="entry name" value="Cu_oxidase_Cu_BS"/>
</dbReference>
<dbReference type="RefSeq" id="WP_394839431.1">
    <property type="nucleotide sequence ID" value="NZ_CP089929.1"/>
</dbReference>
<dbReference type="Gene3D" id="2.60.40.420">
    <property type="entry name" value="Cupredoxins - blue copper proteins"/>
    <property type="match status" value="3"/>
</dbReference>
<dbReference type="PROSITE" id="PS00080">
    <property type="entry name" value="MULTICOPPER_OXIDASE2"/>
    <property type="match status" value="1"/>
</dbReference>
<dbReference type="Pfam" id="PF07731">
    <property type="entry name" value="Cu-oxidase_2"/>
    <property type="match status" value="1"/>
</dbReference>
<dbReference type="SUPFAM" id="SSF49503">
    <property type="entry name" value="Cupredoxins"/>
    <property type="match status" value="3"/>
</dbReference>
<evidence type="ECO:0000259" key="2">
    <source>
        <dbReference type="Pfam" id="PF00394"/>
    </source>
</evidence>
<dbReference type="CDD" id="cd13866">
    <property type="entry name" value="CuRO_2_BOD"/>
    <property type="match status" value="1"/>
</dbReference>
<dbReference type="Pfam" id="PF00394">
    <property type="entry name" value="Cu-oxidase"/>
    <property type="match status" value="1"/>
</dbReference>
<organism evidence="4 5">
    <name type="scientific">Pendulispora rubella</name>
    <dbReference type="NCBI Taxonomy" id="2741070"/>
    <lineage>
        <taxon>Bacteria</taxon>
        <taxon>Pseudomonadati</taxon>
        <taxon>Myxococcota</taxon>
        <taxon>Myxococcia</taxon>
        <taxon>Myxococcales</taxon>
        <taxon>Sorangiineae</taxon>
        <taxon>Pendulisporaceae</taxon>
        <taxon>Pendulispora</taxon>
    </lineage>
</organism>
<dbReference type="InterPro" id="IPR001117">
    <property type="entry name" value="Cu-oxidase_2nd"/>
</dbReference>
<evidence type="ECO:0000259" key="3">
    <source>
        <dbReference type="Pfam" id="PF07731"/>
    </source>
</evidence>
<feature type="domain" description="Plastocyanin-like" evidence="3">
    <location>
        <begin position="447"/>
        <end position="572"/>
    </location>
</feature>
<dbReference type="InterPro" id="IPR011706">
    <property type="entry name" value="Cu-oxidase_C"/>
</dbReference>
<dbReference type="InterPro" id="IPR045087">
    <property type="entry name" value="Cu-oxidase_fam"/>
</dbReference>
<dbReference type="EMBL" id="CP089983">
    <property type="protein sequence ID" value="WXB09758.1"/>
    <property type="molecule type" value="Genomic_DNA"/>
</dbReference>
<protein>
    <submittedName>
        <fullName evidence="4">Multicopper oxidase domain-containing protein</fullName>
    </submittedName>
</protein>
<accession>A0ABZ2LFQ9</accession>
<dbReference type="InterPro" id="IPR008972">
    <property type="entry name" value="Cupredoxin"/>
</dbReference>
<keyword evidence="5" id="KW-1185">Reference proteome</keyword>
<feature type="domain" description="Plastocyanin-like" evidence="2">
    <location>
        <begin position="325"/>
        <end position="387"/>
    </location>
</feature>
<dbReference type="PANTHER" id="PTHR48267:SF1">
    <property type="entry name" value="BILIRUBIN OXIDASE"/>
    <property type="match status" value="1"/>
</dbReference>
<evidence type="ECO:0000313" key="4">
    <source>
        <dbReference type="EMBL" id="WXB09758.1"/>
    </source>
</evidence>
<reference evidence="4" key="1">
    <citation type="submission" date="2021-12" db="EMBL/GenBank/DDBJ databases">
        <title>Discovery of the Pendulisporaceae a myxobacterial family with distinct sporulation behavior and unique specialized metabolism.</title>
        <authorList>
            <person name="Garcia R."/>
            <person name="Popoff A."/>
            <person name="Bader C.D."/>
            <person name="Loehr J."/>
            <person name="Walesch S."/>
            <person name="Walt C."/>
            <person name="Boldt J."/>
            <person name="Bunk B."/>
            <person name="Haeckl F.J.F.P.J."/>
            <person name="Gunesch A.P."/>
            <person name="Birkelbach J."/>
            <person name="Nuebel U."/>
            <person name="Pietschmann T."/>
            <person name="Bach T."/>
            <person name="Mueller R."/>
        </authorList>
    </citation>
    <scope>NUCLEOTIDE SEQUENCE</scope>
    <source>
        <strain evidence="4">MSr11367</strain>
    </source>
</reference>